<feature type="chain" id="PRO_5037342159" evidence="1">
    <location>
        <begin position="20"/>
        <end position="351"/>
    </location>
</feature>
<sequence>MKKLLIICFAALLPFKTFSQDKLIVNVHPGVELFTIVQILAEKYPDPNPSLYTTEAMAYFGKFKDHPAVKKVATFEKSYTDLVELGWCMSDFPNIKIYEPTDLNWYKHYGKENTLEYIRLCRDFFNDTKFWDFFQAHQTRYTKWGNDLKANVDSGKLIAKLESFYKYSKPLTWNICIDPLNSWGSHAIMTKTLNPQFSDMLVYNTGFFNREGKKDADPVFEFKNFENLVWHEGSHVYINGLLQQYAKEIDALSYLFNKDDDGMKRNGISNWAYCMDENIVRSVVAALYKQYRTERQYKRQVARETGSDFIYVEDIQPFISKNYINSKKYKSFAEFFPEILKMLKKKYPQKG</sequence>
<dbReference type="Proteomes" id="UP000622475">
    <property type="component" value="Unassembled WGS sequence"/>
</dbReference>
<gene>
    <name evidence="2" type="ORF">IRJ16_07315</name>
</gene>
<accession>A0A929KWD9</accession>
<evidence type="ECO:0000313" key="2">
    <source>
        <dbReference type="EMBL" id="MBE9661690.1"/>
    </source>
</evidence>
<evidence type="ECO:0000313" key="3">
    <source>
        <dbReference type="Proteomes" id="UP000622475"/>
    </source>
</evidence>
<keyword evidence="3" id="KW-1185">Reference proteome</keyword>
<comment type="caution">
    <text evidence="2">The sequence shown here is derived from an EMBL/GenBank/DDBJ whole genome shotgun (WGS) entry which is preliminary data.</text>
</comment>
<dbReference type="EMBL" id="JADFFL010000002">
    <property type="protein sequence ID" value="MBE9661690.1"/>
    <property type="molecule type" value="Genomic_DNA"/>
</dbReference>
<protein>
    <submittedName>
        <fullName evidence="2">DUF4932 domain-containing protein</fullName>
    </submittedName>
</protein>
<feature type="signal peptide" evidence="1">
    <location>
        <begin position="1"/>
        <end position="19"/>
    </location>
</feature>
<dbReference type="AlphaFoldDB" id="A0A929KWD9"/>
<name>A0A929KWD9_9SPHI</name>
<dbReference type="Pfam" id="PF16286">
    <property type="entry name" value="DUF4932"/>
    <property type="match status" value="1"/>
</dbReference>
<proteinExistence type="predicted"/>
<organism evidence="2 3">
    <name type="scientific">Mucilaginibacter myungsuensis</name>
    <dbReference type="NCBI Taxonomy" id="649104"/>
    <lineage>
        <taxon>Bacteria</taxon>
        <taxon>Pseudomonadati</taxon>
        <taxon>Bacteroidota</taxon>
        <taxon>Sphingobacteriia</taxon>
        <taxon>Sphingobacteriales</taxon>
        <taxon>Sphingobacteriaceae</taxon>
        <taxon>Mucilaginibacter</taxon>
    </lineage>
</organism>
<dbReference type="InterPro" id="IPR032560">
    <property type="entry name" value="DUF4932"/>
</dbReference>
<keyword evidence="1" id="KW-0732">Signal</keyword>
<dbReference type="RefSeq" id="WP_194110868.1">
    <property type="nucleotide sequence ID" value="NZ_JADFFL010000002.1"/>
</dbReference>
<reference evidence="2" key="1">
    <citation type="submission" date="2020-10" db="EMBL/GenBank/DDBJ databases">
        <title>Mucilaginibacter mali sp. nov., isolated from rhizosphere soil of apple orchard.</title>
        <authorList>
            <person name="Lee J.-S."/>
            <person name="Kim H.S."/>
            <person name="Kim J.-S."/>
        </authorList>
    </citation>
    <scope>NUCLEOTIDE SEQUENCE</scope>
    <source>
        <strain evidence="2">KCTC 22746</strain>
    </source>
</reference>
<evidence type="ECO:0000256" key="1">
    <source>
        <dbReference type="SAM" id="SignalP"/>
    </source>
</evidence>